<evidence type="ECO:0008006" key="6">
    <source>
        <dbReference type="Google" id="ProtNLM"/>
    </source>
</evidence>
<dbReference type="Proteomes" id="UP000821837">
    <property type="component" value="Unassembled WGS sequence"/>
</dbReference>
<name>A0A9D4Q529_RHISA</name>
<organism evidence="4 5">
    <name type="scientific">Rhipicephalus sanguineus</name>
    <name type="common">Brown dog tick</name>
    <name type="synonym">Ixodes sanguineus</name>
    <dbReference type="NCBI Taxonomy" id="34632"/>
    <lineage>
        <taxon>Eukaryota</taxon>
        <taxon>Metazoa</taxon>
        <taxon>Ecdysozoa</taxon>
        <taxon>Arthropoda</taxon>
        <taxon>Chelicerata</taxon>
        <taxon>Arachnida</taxon>
        <taxon>Acari</taxon>
        <taxon>Parasitiformes</taxon>
        <taxon>Ixodida</taxon>
        <taxon>Ixodoidea</taxon>
        <taxon>Ixodidae</taxon>
        <taxon>Rhipicephalinae</taxon>
        <taxon>Rhipicephalus</taxon>
        <taxon>Rhipicephalus</taxon>
    </lineage>
</organism>
<dbReference type="SMART" id="SM00166">
    <property type="entry name" value="UBX"/>
    <property type="match status" value="1"/>
</dbReference>
<evidence type="ECO:0000259" key="2">
    <source>
        <dbReference type="PROSITE" id="PS50033"/>
    </source>
</evidence>
<feature type="domain" description="SEP" evidence="3">
    <location>
        <begin position="144"/>
        <end position="209"/>
    </location>
</feature>
<dbReference type="Gene3D" id="3.30.420.210">
    <property type="entry name" value="SEP domain"/>
    <property type="match status" value="1"/>
</dbReference>
<dbReference type="VEuPathDB" id="VectorBase:RSAN_047943"/>
<dbReference type="EMBL" id="JABSTV010001248">
    <property type="protein sequence ID" value="KAH7968409.1"/>
    <property type="molecule type" value="Genomic_DNA"/>
</dbReference>
<dbReference type="SUPFAM" id="SSF102848">
    <property type="entry name" value="NSFL1 (p97 ATPase) cofactor p47, SEP domain"/>
    <property type="match status" value="1"/>
</dbReference>
<reference evidence="4" key="1">
    <citation type="journal article" date="2020" name="Cell">
        <title>Large-Scale Comparative Analyses of Tick Genomes Elucidate Their Genetic Diversity and Vector Capacities.</title>
        <authorList>
            <consortium name="Tick Genome and Microbiome Consortium (TIGMIC)"/>
            <person name="Jia N."/>
            <person name="Wang J."/>
            <person name="Shi W."/>
            <person name="Du L."/>
            <person name="Sun Y."/>
            <person name="Zhan W."/>
            <person name="Jiang J.F."/>
            <person name="Wang Q."/>
            <person name="Zhang B."/>
            <person name="Ji P."/>
            <person name="Bell-Sakyi L."/>
            <person name="Cui X.M."/>
            <person name="Yuan T.T."/>
            <person name="Jiang B.G."/>
            <person name="Yang W.F."/>
            <person name="Lam T.T."/>
            <person name="Chang Q.C."/>
            <person name="Ding S.J."/>
            <person name="Wang X.J."/>
            <person name="Zhu J.G."/>
            <person name="Ruan X.D."/>
            <person name="Zhao L."/>
            <person name="Wei J.T."/>
            <person name="Ye R.Z."/>
            <person name="Que T.C."/>
            <person name="Du C.H."/>
            <person name="Zhou Y.H."/>
            <person name="Cheng J.X."/>
            <person name="Dai P.F."/>
            <person name="Guo W.B."/>
            <person name="Han X.H."/>
            <person name="Huang E.J."/>
            <person name="Li L.F."/>
            <person name="Wei W."/>
            <person name="Gao Y.C."/>
            <person name="Liu J.Z."/>
            <person name="Shao H.Z."/>
            <person name="Wang X."/>
            <person name="Wang C.C."/>
            <person name="Yang T.C."/>
            <person name="Huo Q.B."/>
            <person name="Li W."/>
            <person name="Chen H.Y."/>
            <person name="Chen S.E."/>
            <person name="Zhou L.G."/>
            <person name="Ni X.B."/>
            <person name="Tian J.H."/>
            <person name="Sheng Y."/>
            <person name="Liu T."/>
            <person name="Pan Y.S."/>
            <person name="Xia L.Y."/>
            <person name="Li J."/>
            <person name="Zhao F."/>
            <person name="Cao W.C."/>
        </authorList>
    </citation>
    <scope>NUCLEOTIDE SEQUENCE</scope>
    <source>
        <strain evidence="4">Rsan-2018</strain>
    </source>
</reference>
<dbReference type="Pfam" id="PF00789">
    <property type="entry name" value="UBX"/>
    <property type="match status" value="1"/>
</dbReference>
<reference evidence="4" key="2">
    <citation type="submission" date="2021-09" db="EMBL/GenBank/DDBJ databases">
        <authorList>
            <person name="Jia N."/>
            <person name="Wang J."/>
            <person name="Shi W."/>
            <person name="Du L."/>
            <person name="Sun Y."/>
            <person name="Zhan W."/>
            <person name="Jiang J."/>
            <person name="Wang Q."/>
            <person name="Zhang B."/>
            <person name="Ji P."/>
            <person name="Sakyi L.B."/>
            <person name="Cui X."/>
            <person name="Yuan T."/>
            <person name="Jiang B."/>
            <person name="Yang W."/>
            <person name="Lam T.T.-Y."/>
            <person name="Chang Q."/>
            <person name="Ding S."/>
            <person name="Wang X."/>
            <person name="Zhu J."/>
            <person name="Ruan X."/>
            <person name="Zhao L."/>
            <person name="Wei J."/>
            <person name="Que T."/>
            <person name="Du C."/>
            <person name="Cheng J."/>
            <person name="Dai P."/>
            <person name="Han X."/>
            <person name="Huang E."/>
            <person name="Gao Y."/>
            <person name="Liu J."/>
            <person name="Shao H."/>
            <person name="Ye R."/>
            <person name="Li L."/>
            <person name="Wei W."/>
            <person name="Wang X."/>
            <person name="Wang C."/>
            <person name="Huo Q."/>
            <person name="Li W."/>
            <person name="Guo W."/>
            <person name="Chen H."/>
            <person name="Chen S."/>
            <person name="Zhou L."/>
            <person name="Zhou L."/>
            <person name="Ni X."/>
            <person name="Tian J."/>
            <person name="Zhou Y."/>
            <person name="Sheng Y."/>
            <person name="Liu T."/>
            <person name="Pan Y."/>
            <person name="Xia L."/>
            <person name="Li J."/>
            <person name="Zhao F."/>
            <person name="Cao W."/>
        </authorList>
    </citation>
    <scope>NUCLEOTIDE SEQUENCE</scope>
    <source>
        <strain evidence="4">Rsan-2018</strain>
        <tissue evidence="4">Larvae</tissue>
    </source>
</reference>
<dbReference type="GO" id="GO:0005829">
    <property type="term" value="C:cytosol"/>
    <property type="evidence" value="ECO:0007669"/>
    <property type="project" value="TreeGrafter"/>
</dbReference>
<dbReference type="Pfam" id="PF08059">
    <property type="entry name" value="SEP"/>
    <property type="match status" value="1"/>
</dbReference>
<feature type="domain" description="UBX" evidence="2">
    <location>
        <begin position="257"/>
        <end position="334"/>
    </location>
</feature>
<dbReference type="InterPro" id="IPR012989">
    <property type="entry name" value="SEP_domain"/>
</dbReference>
<dbReference type="AlphaFoldDB" id="A0A9D4Q529"/>
<dbReference type="GO" id="GO:0061025">
    <property type="term" value="P:membrane fusion"/>
    <property type="evidence" value="ECO:0007669"/>
    <property type="project" value="TreeGrafter"/>
</dbReference>
<dbReference type="GO" id="GO:0005634">
    <property type="term" value="C:nucleus"/>
    <property type="evidence" value="ECO:0007669"/>
    <property type="project" value="TreeGrafter"/>
</dbReference>
<proteinExistence type="predicted"/>
<dbReference type="InterPro" id="IPR036241">
    <property type="entry name" value="NSFL1C_SEP_dom_sf"/>
</dbReference>
<keyword evidence="5" id="KW-1185">Reference proteome</keyword>
<dbReference type="FunFam" id="3.30.420.210:FF:000002">
    <property type="entry name" value="UBX domain-containing protein 1"/>
    <property type="match status" value="1"/>
</dbReference>
<dbReference type="GO" id="GO:0043130">
    <property type="term" value="F:ubiquitin binding"/>
    <property type="evidence" value="ECO:0007669"/>
    <property type="project" value="TreeGrafter"/>
</dbReference>
<protein>
    <recommendedName>
        <fullName evidence="6">NSFL1 cofactor p47</fullName>
    </recommendedName>
</protein>
<evidence type="ECO:0000256" key="1">
    <source>
        <dbReference type="SAM" id="MobiDB-lite"/>
    </source>
</evidence>
<feature type="compositionally biased region" description="Basic and acidic residues" evidence="1">
    <location>
        <begin position="1"/>
        <end position="11"/>
    </location>
</feature>
<gene>
    <name evidence="4" type="ORF">HPB52_008268</name>
</gene>
<sequence>MDPSSSKERPHDKPKKPQHVTIATKPKSAAQPSVRIRGFSDLTRRKRAGEDDGQAFYVGGSEQSGQQILGPGEKAGIKDNFVVDTFEAAKKHGAVVVDPRTNDRTGKSAGSGGRSFSGTGHKLDDAATTGDTIPPVGPAKPQPSVSRVLKMWEDGFSIDDGPSRSYDDASSQQFLQSIRRGEVPAEMLQEAGGAEVDVIMEDHRHQQFSPRRVKVTPFEGTGHRLGVVTPTLSRQTVTTPSLEHAEANAKKAINLNEALPTTNIQVRLSDGSRLVAHMNQTNTVADIRKYIVNARPEYEAATFTLLTMFPRKELTNDKATLKEANLLNAVIVQRLT</sequence>
<dbReference type="PROSITE" id="PS51399">
    <property type="entry name" value="SEP"/>
    <property type="match status" value="1"/>
</dbReference>
<evidence type="ECO:0000313" key="5">
    <source>
        <dbReference type="Proteomes" id="UP000821837"/>
    </source>
</evidence>
<dbReference type="SMART" id="SM00553">
    <property type="entry name" value="SEP"/>
    <property type="match status" value="1"/>
</dbReference>
<comment type="caution">
    <text evidence="4">The sequence shown here is derived from an EMBL/GenBank/DDBJ whole genome shotgun (WGS) entry which is preliminary data.</text>
</comment>
<dbReference type="Gene3D" id="3.10.20.90">
    <property type="entry name" value="Phosphatidylinositol 3-kinase Catalytic Subunit, Chain A, domain 1"/>
    <property type="match status" value="1"/>
</dbReference>
<dbReference type="GO" id="GO:0031468">
    <property type="term" value="P:nuclear membrane reassembly"/>
    <property type="evidence" value="ECO:0007669"/>
    <property type="project" value="TreeGrafter"/>
</dbReference>
<dbReference type="SUPFAM" id="SSF54236">
    <property type="entry name" value="Ubiquitin-like"/>
    <property type="match status" value="1"/>
</dbReference>
<dbReference type="PROSITE" id="PS50033">
    <property type="entry name" value="UBX"/>
    <property type="match status" value="1"/>
</dbReference>
<evidence type="ECO:0000313" key="4">
    <source>
        <dbReference type="EMBL" id="KAH7968409.1"/>
    </source>
</evidence>
<dbReference type="PANTHER" id="PTHR23333">
    <property type="entry name" value="UBX DOMAIN CONTAINING PROTEIN"/>
    <property type="match status" value="1"/>
</dbReference>
<accession>A0A9D4Q529</accession>
<feature type="region of interest" description="Disordered" evidence="1">
    <location>
        <begin position="99"/>
        <end position="143"/>
    </location>
</feature>
<dbReference type="InterPro" id="IPR001012">
    <property type="entry name" value="UBX_dom"/>
</dbReference>
<feature type="region of interest" description="Disordered" evidence="1">
    <location>
        <begin position="1"/>
        <end position="73"/>
    </location>
</feature>
<dbReference type="InterPro" id="IPR029071">
    <property type="entry name" value="Ubiquitin-like_domsf"/>
</dbReference>
<dbReference type="GO" id="GO:0043161">
    <property type="term" value="P:proteasome-mediated ubiquitin-dependent protein catabolic process"/>
    <property type="evidence" value="ECO:0007669"/>
    <property type="project" value="TreeGrafter"/>
</dbReference>
<evidence type="ECO:0000259" key="3">
    <source>
        <dbReference type="PROSITE" id="PS51399"/>
    </source>
</evidence>
<dbReference type="GO" id="GO:0000045">
    <property type="term" value="P:autophagosome assembly"/>
    <property type="evidence" value="ECO:0007669"/>
    <property type="project" value="TreeGrafter"/>
</dbReference>
<dbReference type="PANTHER" id="PTHR23333:SF20">
    <property type="entry name" value="NSFL1 COFACTOR P47"/>
    <property type="match status" value="1"/>
</dbReference>
<dbReference type="GO" id="GO:0007030">
    <property type="term" value="P:Golgi organization"/>
    <property type="evidence" value="ECO:0007669"/>
    <property type="project" value="TreeGrafter"/>
</dbReference>
<dbReference type="OrthoDB" id="25887at2759"/>